<dbReference type="InterPro" id="IPR006121">
    <property type="entry name" value="HMA_dom"/>
</dbReference>
<dbReference type="Pfam" id="PF00403">
    <property type="entry name" value="HMA"/>
    <property type="match status" value="1"/>
</dbReference>
<dbReference type="PROSITE" id="PS50846">
    <property type="entry name" value="HMA_2"/>
    <property type="match status" value="1"/>
</dbReference>
<dbReference type="Proteomes" id="UP000288351">
    <property type="component" value="Unassembled WGS sequence"/>
</dbReference>
<dbReference type="SUPFAM" id="SSF55008">
    <property type="entry name" value="HMA, heavy metal-associated domain"/>
    <property type="match status" value="1"/>
</dbReference>
<organism evidence="2 3">
    <name type="scientific">Streptomyces noursei</name>
    <name type="common">Streptomyces albulus</name>
    <dbReference type="NCBI Taxonomy" id="1971"/>
    <lineage>
        <taxon>Bacteria</taxon>
        <taxon>Bacillati</taxon>
        <taxon>Actinomycetota</taxon>
        <taxon>Actinomycetes</taxon>
        <taxon>Kitasatosporales</taxon>
        <taxon>Streptomycetaceae</taxon>
        <taxon>Streptomyces</taxon>
    </lineage>
</organism>
<keyword evidence="1" id="KW-0479">Metal-binding</keyword>
<evidence type="ECO:0000256" key="1">
    <source>
        <dbReference type="ARBA" id="ARBA00022723"/>
    </source>
</evidence>
<accession>A0A059VX12</accession>
<dbReference type="InterPro" id="IPR017969">
    <property type="entry name" value="Heavy-metal-associated_CS"/>
</dbReference>
<dbReference type="EMBL" id="BHXC01000006">
    <property type="protein sequence ID" value="GCB89181.1"/>
    <property type="molecule type" value="Genomic_DNA"/>
</dbReference>
<dbReference type="RefSeq" id="WP_016578470.1">
    <property type="nucleotide sequence ID" value="NZ_BHXC01000006.1"/>
</dbReference>
<dbReference type="PROSITE" id="PS01047">
    <property type="entry name" value="HMA_1"/>
    <property type="match status" value="1"/>
</dbReference>
<comment type="caution">
    <text evidence="2">The sequence shown here is derived from an EMBL/GenBank/DDBJ whole genome shotgun (WGS) entry which is preliminary data.</text>
</comment>
<evidence type="ECO:0000313" key="2">
    <source>
        <dbReference type="EMBL" id="GCB89181.1"/>
    </source>
</evidence>
<dbReference type="InterPro" id="IPR036163">
    <property type="entry name" value="HMA_dom_sf"/>
</dbReference>
<dbReference type="CDD" id="cd00371">
    <property type="entry name" value="HMA"/>
    <property type="match status" value="1"/>
</dbReference>
<protein>
    <submittedName>
        <fullName evidence="2">Metal associated protein</fullName>
    </submittedName>
</protein>
<evidence type="ECO:0000313" key="3">
    <source>
        <dbReference type="Proteomes" id="UP000288351"/>
    </source>
</evidence>
<dbReference type="STRING" id="68570.DC74_1050"/>
<gene>
    <name evidence="2" type="ORF">SALB_01855</name>
</gene>
<dbReference type="InterPro" id="IPR000428">
    <property type="entry name" value="Cu-bd"/>
</dbReference>
<name>A0A059VX12_STRNR</name>
<dbReference type="Gene3D" id="3.30.70.100">
    <property type="match status" value="1"/>
</dbReference>
<dbReference type="PRINTS" id="PR00944">
    <property type="entry name" value="CUEXPORT"/>
</dbReference>
<proteinExistence type="predicted"/>
<reference evidence="2 3" key="1">
    <citation type="journal article" date="2019" name="Microbiol. Resour. Announc.">
        <title>Draft Genome Sequence of the Most Traditional epsilon-Poly-l-Lysine Producer, Streptomyces albulus NBRC14147.</title>
        <authorList>
            <person name="Yamanaka K."/>
            <person name="Hamano Y."/>
        </authorList>
    </citation>
    <scope>NUCLEOTIDE SEQUENCE [LARGE SCALE GENOMIC DNA]</scope>
    <source>
        <strain evidence="2 3">NBRC 14147</strain>
    </source>
</reference>
<dbReference type="eggNOG" id="COG2608">
    <property type="taxonomic scope" value="Bacteria"/>
</dbReference>
<dbReference type="AlphaFoldDB" id="A0A059VX12"/>
<sequence>MAQKQYTVTGMSCEHCAASIREEVSEVSGVREVEVDLAGKAVTVHGTGLDDERLRAAIAEAGYGVVDPVAA</sequence>
<dbReference type="GO" id="GO:0005507">
    <property type="term" value="F:copper ion binding"/>
    <property type="evidence" value="ECO:0007669"/>
    <property type="project" value="InterPro"/>
</dbReference>
<dbReference type="GO" id="GO:0006825">
    <property type="term" value="P:copper ion transport"/>
    <property type="evidence" value="ECO:0007669"/>
    <property type="project" value="InterPro"/>
</dbReference>